<dbReference type="GeneID" id="70230619"/>
<reference evidence="2" key="1">
    <citation type="journal article" date="2021" name="Nat. Commun.">
        <title>Genetic determinants of endophytism in the Arabidopsis root mycobiome.</title>
        <authorList>
            <person name="Mesny F."/>
            <person name="Miyauchi S."/>
            <person name="Thiergart T."/>
            <person name="Pickel B."/>
            <person name="Atanasova L."/>
            <person name="Karlsson M."/>
            <person name="Huettel B."/>
            <person name="Barry K.W."/>
            <person name="Haridas S."/>
            <person name="Chen C."/>
            <person name="Bauer D."/>
            <person name="Andreopoulos W."/>
            <person name="Pangilinan J."/>
            <person name="LaButti K."/>
            <person name="Riley R."/>
            <person name="Lipzen A."/>
            <person name="Clum A."/>
            <person name="Drula E."/>
            <person name="Henrissat B."/>
            <person name="Kohler A."/>
            <person name="Grigoriev I.V."/>
            <person name="Martin F.M."/>
            <person name="Hacquard S."/>
        </authorList>
    </citation>
    <scope>NUCLEOTIDE SEQUENCE</scope>
    <source>
        <strain evidence="2">MPI-CAGE-AT-0023</strain>
    </source>
</reference>
<organism evidence="2 3">
    <name type="scientific">Fusarium redolens</name>
    <dbReference type="NCBI Taxonomy" id="48865"/>
    <lineage>
        <taxon>Eukaryota</taxon>
        <taxon>Fungi</taxon>
        <taxon>Dikarya</taxon>
        <taxon>Ascomycota</taxon>
        <taxon>Pezizomycotina</taxon>
        <taxon>Sordariomycetes</taxon>
        <taxon>Hypocreomycetidae</taxon>
        <taxon>Hypocreales</taxon>
        <taxon>Nectriaceae</taxon>
        <taxon>Fusarium</taxon>
        <taxon>Fusarium redolens species complex</taxon>
    </lineage>
</organism>
<evidence type="ECO:0000313" key="3">
    <source>
        <dbReference type="Proteomes" id="UP000720189"/>
    </source>
</evidence>
<feature type="coiled-coil region" evidence="1">
    <location>
        <begin position="1"/>
        <end position="28"/>
    </location>
</feature>
<dbReference type="Proteomes" id="UP000720189">
    <property type="component" value="Unassembled WGS sequence"/>
</dbReference>
<dbReference type="EMBL" id="JAGMUX010000013">
    <property type="protein sequence ID" value="KAH7240691.1"/>
    <property type="molecule type" value="Genomic_DNA"/>
</dbReference>
<dbReference type="AlphaFoldDB" id="A0A9P9GK88"/>
<keyword evidence="1" id="KW-0175">Coiled coil</keyword>
<sequence>MDDVQSRIESLEAEVTALRRIVSSLSLQISDQNRAQDASEALSGDRNLNNKNTSASAPSKLSLFHSRGDIRSYFGTRDPRFEEDAWLYSEAPGWSWISGFLLWAKAGANWSFPHFVFAYLRHENAGECLAGESCDHWKAVIEPAQGSVQLQVLCINVRAFRNSHILGSTECPKREKIHRKPTFFFNAMRPNFKALEVLEGIDDERFTVLMFRVLH</sequence>
<name>A0A9P9GK88_FUSRE</name>
<accession>A0A9P9GK88</accession>
<protein>
    <submittedName>
        <fullName evidence="2">Uncharacterized protein</fullName>
    </submittedName>
</protein>
<dbReference type="OrthoDB" id="5019618at2759"/>
<evidence type="ECO:0000256" key="1">
    <source>
        <dbReference type="SAM" id="Coils"/>
    </source>
</evidence>
<gene>
    <name evidence="2" type="ORF">BKA55DRAFT_705463</name>
</gene>
<keyword evidence="3" id="KW-1185">Reference proteome</keyword>
<proteinExistence type="predicted"/>
<dbReference type="RefSeq" id="XP_046046205.1">
    <property type="nucleotide sequence ID" value="XM_046200665.1"/>
</dbReference>
<evidence type="ECO:0000313" key="2">
    <source>
        <dbReference type="EMBL" id="KAH7240691.1"/>
    </source>
</evidence>
<comment type="caution">
    <text evidence="2">The sequence shown here is derived from an EMBL/GenBank/DDBJ whole genome shotgun (WGS) entry which is preliminary data.</text>
</comment>